<sequence>MENTQASTSSLPPIEAAAADKDQELDELDDGYDTDSSENVNSFKIRNPLNPPSAKIFSTAQLHELIHDGVIDLNPPYQRDVVWPESKQVGLIDSVFRNFYIPPVVFAVRKDEEGEEIRICVDGKQRLTSIQKFFDGQIPHRDVKTKKNYYYVLPENNKTSRLEVPEAYKQQFATKQITCVEYLDLSPAMERDIFQRVQLGMTLTAAEKLQAISSPWAEWISDLESRHVSVEGGLSELLEWDTKRGRNFQNIAHLVYCCDGVEEEALPTAQKIEKWLVRVDKPGDQFKSDIDIVLRQLWNIASSPALSTAFRSIGKRLAPVEFIFIGVLLYVLRTENIQNQATAIHSLRQGIRAQYQDIRNNSTVGKSLWELVKRLRANPTGQLAGSGHTKVEKGRKKRKLSPTDEEYRPQPVRHLTKGLKTRAAKQLKGS</sequence>
<reference evidence="1 2" key="1">
    <citation type="journal article" date="2019" name="Nat. Ecol. Evol.">
        <title>Megaphylogeny resolves global patterns of mushroom evolution.</title>
        <authorList>
            <person name="Varga T."/>
            <person name="Krizsan K."/>
            <person name="Foldi C."/>
            <person name="Dima B."/>
            <person name="Sanchez-Garcia M."/>
            <person name="Sanchez-Ramirez S."/>
            <person name="Szollosi G.J."/>
            <person name="Szarkandi J.G."/>
            <person name="Papp V."/>
            <person name="Albert L."/>
            <person name="Andreopoulos W."/>
            <person name="Angelini C."/>
            <person name="Antonin V."/>
            <person name="Barry K.W."/>
            <person name="Bougher N.L."/>
            <person name="Buchanan P."/>
            <person name="Buyck B."/>
            <person name="Bense V."/>
            <person name="Catcheside P."/>
            <person name="Chovatia M."/>
            <person name="Cooper J."/>
            <person name="Damon W."/>
            <person name="Desjardin D."/>
            <person name="Finy P."/>
            <person name="Geml J."/>
            <person name="Haridas S."/>
            <person name="Hughes K."/>
            <person name="Justo A."/>
            <person name="Karasinski D."/>
            <person name="Kautmanova I."/>
            <person name="Kiss B."/>
            <person name="Kocsube S."/>
            <person name="Kotiranta H."/>
            <person name="LaButti K.M."/>
            <person name="Lechner B.E."/>
            <person name="Liimatainen K."/>
            <person name="Lipzen A."/>
            <person name="Lukacs Z."/>
            <person name="Mihaltcheva S."/>
            <person name="Morgado L.N."/>
            <person name="Niskanen T."/>
            <person name="Noordeloos M.E."/>
            <person name="Ohm R.A."/>
            <person name="Ortiz-Santana B."/>
            <person name="Ovrebo C."/>
            <person name="Racz N."/>
            <person name="Riley R."/>
            <person name="Savchenko A."/>
            <person name="Shiryaev A."/>
            <person name="Soop K."/>
            <person name="Spirin V."/>
            <person name="Szebenyi C."/>
            <person name="Tomsovsky M."/>
            <person name="Tulloss R.E."/>
            <person name="Uehling J."/>
            <person name="Grigoriev I.V."/>
            <person name="Vagvolgyi C."/>
            <person name="Papp T."/>
            <person name="Martin F.M."/>
            <person name="Miettinen O."/>
            <person name="Hibbett D.S."/>
            <person name="Nagy L.G."/>
        </authorList>
    </citation>
    <scope>NUCLEOTIDE SEQUENCE [LARGE SCALE GENOMIC DNA]</scope>
    <source>
        <strain evidence="1 2">NL-1719</strain>
    </source>
</reference>
<accession>A0ACD3BBX1</accession>
<dbReference type="EMBL" id="ML208261">
    <property type="protein sequence ID" value="TFK75833.1"/>
    <property type="molecule type" value="Genomic_DNA"/>
</dbReference>
<name>A0ACD3BBX1_9AGAR</name>
<dbReference type="Proteomes" id="UP000308600">
    <property type="component" value="Unassembled WGS sequence"/>
</dbReference>
<proteinExistence type="predicted"/>
<gene>
    <name evidence="1" type="ORF">BDN72DRAFT_831277</name>
</gene>
<organism evidence="1 2">
    <name type="scientific">Pluteus cervinus</name>
    <dbReference type="NCBI Taxonomy" id="181527"/>
    <lineage>
        <taxon>Eukaryota</taxon>
        <taxon>Fungi</taxon>
        <taxon>Dikarya</taxon>
        <taxon>Basidiomycota</taxon>
        <taxon>Agaricomycotina</taxon>
        <taxon>Agaricomycetes</taxon>
        <taxon>Agaricomycetidae</taxon>
        <taxon>Agaricales</taxon>
        <taxon>Pluteineae</taxon>
        <taxon>Pluteaceae</taxon>
        <taxon>Pluteus</taxon>
    </lineage>
</organism>
<keyword evidence="2" id="KW-1185">Reference proteome</keyword>
<protein>
    <submittedName>
        <fullName evidence="1">Uncharacterized protein</fullName>
    </submittedName>
</protein>
<evidence type="ECO:0000313" key="1">
    <source>
        <dbReference type="EMBL" id="TFK75833.1"/>
    </source>
</evidence>
<evidence type="ECO:0000313" key="2">
    <source>
        <dbReference type="Proteomes" id="UP000308600"/>
    </source>
</evidence>